<dbReference type="InterPro" id="IPR015797">
    <property type="entry name" value="NUDIX_hydrolase-like_dom_sf"/>
</dbReference>
<dbReference type="AlphaFoldDB" id="A0A150M1S2"/>
<dbReference type="Gene3D" id="3.90.79.10">
    <property type="entry name" value="Nucleoside Triphosphate Pyrophosphohydrolase"/>
    <property type="match status" value="1"/>
</dbReference>
<dbReference type="STRING" id="81408.B4119_1589"/>
<evidence type="ECO:0000256" key="2">
    <source>
        <dbReference type="ARBA" id="ARBA00022801"/>
    </source>
</evidence>
<accession>A0A150M1S2</accession>
<dbReference type="CDD" id="cd02883">
    <property type="entry name" value="NUDIX_Hydrolase"/>
    <property type="match status" value="1"/>
</dbReference>
<protein>
    <recommendedName>
        <fullName evidence="4">Nudix hydrolase domain-containing protein</fullName>
    </recommendedName>
</protein>
<dbReference type="PANTHER" id="PTHR43046:SF14">
    <property type="entry name" value="MUTT_NUDIX FAMILY PROTEIN"/>
    <property type="match status" value="1"/>
</dbReference>
<organism evidence="5 6">
    <name type="scientific">Saccharococcus caldoxylosilyticus</name>
    <dbReference type="NCBI Taxonomy" id="81408"/>
    <lineage>
        <taxon>Bacteria</taxon>
        <taxon>Bacillati</taxon>
        <taxon>Bacillota</taxon>
        <taxon>Bacilli</taxon>
        <taxon>Bacillales</taxon>
        <taxon>Anoxybacillaceae</taxon>
        <taxon>Saccharococcus</taxon>
    </lineage>
</organism>
<comment type="similarity">
    <text evidence="3">Belongs to the Nudix hydrolase family.</text>
</comment>
<dbReference type="PANTHER" id="PTHR43046">
    <property type="entry name" value="GDP-MANNOSE MANNOSYL HYDROLASE"/>
    <property type="match status" value="1"/>
</dbReference>
<evidence type="ECO:0000256" key="1">
    <source>
        <dbReference type="ARBA" id="ARBA00001946"/>
    </source>
</evidence>
<dbReference type="PROSITE" id="PS51462">
    <property type="entry name" value="NUDIX"/>
    <property type="match status" value="1"/>
</dbReference>
<sequence>MAIPKHRLAASVAVVNSENKILLVKNWKRGWEFPGGYVENGESIKAAAIREVKEEAGIEVRLTKFCGIIQDVENSRCTVLFLGTPVSGELAGGDDALDAGYFTIDEALQKVRWKTYKERIMKCLNEEEHPFFIES</sequence>
<dbReference type="PRINTS" id="PR00502">
    <property type="entry name" value="NUDIXFAMILY"/>
</dbReference>
<dbReference type="PROSITE" id="PS00893">
    <property type="entry name" value="NUDIX_BOX"/>
    <property type="match status" value="1"/>
</dbReference>
<dbReference type="InterPro" id="IPR020476">
    <property type="entry name" value="Nudix_hydrolase"/>
</dbReference>
<evidence type="ECO:0000313" key="6">
    <source>
        <dbReference type="Proteomes" id="UP000075455"/>
    </source>
</evidence>
<dbReference type="Pfam" id="PF00293">
    <property type="entry name" value="NUDIX"/>
    <property type="match status" value="1"/>
</dbReference>
<evidence type="ECO:0000313" key="5">
    <source>
        <dbReference type="EMBL" id="KYD18395.1"/>
    </source>
</evidence>
<evidence type="ECO:0000259" key="4">
    <source>
        <dbReference type="PROSITE" id="PS51462"/>
    </source>
</evidence>
<dbReference type="GO" id="GO:0016787">
    <property type="term" value="F:hydrolase activity"/>
    <property type="evidence" value="ECO:0007669"/>
    <property type="project" value="UniProtKB-KW"/>
</dbReference>
<dbReference type="InterPro" id="IPR020084">
    <property type="entry name" value="NUDIX_hydrolase_CS"/>
</dbReference>
<dbReference type="EMBL" id="LQYS01000021">
    <property type="protein sequence ID" value="KYD18395.1"/>
    <property type="molecule type" value="Genomic_DNA"/>
</dbReference>
<dbReference type="Proteomes" id="UP000075455">
    <property type="component" value="Unassembled WGS sequence"/>
</dbReference>
<dbReference type="eggNOG" id="COG1051">
    <property type="taxonomic scope" value="Bacteria"/>
</dbReference>
<comment type="cofactor">
    <cofactor evidence="1">
        <name>Mg(2+)</name>
        <dbReference type="ChEBI" id="CHEBI:18420"/>
    </cofactor>
</comment>
<dbReference type="PATRIC" id="fig|81408.3.peg.2194"/>
<proteinExistence type="inferred from homology"/>
<dbReference type="RefSeq" id="WP_061579006.1">
    <property type="nucleotide sequence ID" value="NZ_AP025623.1"/>
</dbReference>
<gene>
    <name evidence="5" type="ORF">B4119_1589</name>
</gene>
<name>A0A150M1S2_9BACL</name>
<comment type="caution">
    <text evidence="5">The sequence shown here is derived from an EMBL/GenBank/DDBJ whole genome shotgun (WGS) entry which is preliminary data.</text>
</comment>
<feature type="domain" description="Nudix hydrolase" evidence="4">
    <location>
        <begin position="5"/>
        <end position="135"/>
    </location>
</feature>
<evidence type="ECO:0000256" key="3">
    <source>
        <dbReference type="RuleBase" id="RU003476"/>
    </source>
</evidence>
<reference evidence="5 6" key="1">
    <citation type="submission" date="2016-01" db="EMBL/GenBank/DDBJ databases">
        <title>Draft Genome Sequences of Seven Thermophilic Sporeformers Isolated from Foods.</title>
        <authorList>
            <person name="Berendsen E.M."/>
            <person name="Wells-Bennik M.H."/>
            <person name="Krawcyk A.O."/>
            <person name="De Jong A."/>
            <person name="Holsappel S."/>
            <person name="Eijlander R.T."/>
            <person name="Kuipers O.P."/>
        </authorList>
    </citation>
    <scope>NUCLEOTIDE SEQUENCE [LARGE SCALE GENOMIC DNA]</scope>
    <source>
        <strain evidence="5 6">B4119</strain>
    </source>
</reference>
<dbReference type="SUPFAM" id="SSF55811">
    <property type="entry name" value="Nudix"/>
    <property type="match status" value="1"/>
</dbReference>
<keyword evidence="2 3" id="KW-0378">Hydrolase</keyword>
<dbReference type="InterPro" id="IPR000086">
    <property type="entry name" value="NUDIX_hydrolase_dom"/>
</dbReference>